<dbReference type="OrthoDB" id="1717591at2759"/>
<dbReference type="GO" id="GO:0072583">
    <property type="term" value="P:clathrin-dependent endocytosis"/>
    <property type="evidence" value="ECO:0007669"/>
    <property type="project" value="TreeGrafter"/>
</dbReference>
<name>A0A6H0Y5J5_9PEZI</name>
<dbReference type="PANTHER" id="PTHR23172">
    <property type="entry name" value="AUXILIN/CYCLIN G-ASSOCIATED KINASE-RELATED"/>
    <property type="match status" value="1"/>
</dbReference>
<dbReference type="GO" id="GO:0030276">
    <property type="term" value="F:clathrin binding"/>
    <property type="evidence" value="ECO:0007669"/>
    <property type="project" value="TreeGrafter"/>
</dbReference>
<dbReference type="InterPro" id="IPR036869">
    <property type="entry name" value="J_dom_sf"/>
</dbReference>
<dbReference type="GO" id="GO:0072318">
    <property type="term" value="P:clathrin coat disassembly"/>
    <property type="evidence" value="ECO:0007669"/>
    <property type="project" value="TreeGrafter"/>
</dbReference>
<accession>A0A6H0Y5J5</accession>
<dbReference type="FunFam" id="1.10.287.110:FF:000002">
    <property type="entry name" value="putative tyrosine-protein phosphatase auxilin isoform X2"/>
    <property type="match status" value="1"/>
</dbReference>
<dbReference type="SUPFAM" id="SSF46565">
    <property type="entry name" value="Chaperone J-domain"/>
    <property type="match status" value="1"/>
</dbReference>
<evidence type="ECO:0000313" key="3">
    <source>
        <dbReference type="EMBL" id="QIX02175.1"/>
    </source>
</evidence>
<feature type="region of interest" description="Disordered" evidence="2">
    <location>
        <begin position="328"/>
        <end position="357"/>
    </location>
</feature>
<feature type="region of interest" description="Disordered" evidence="2">
    <location>
        <begin position="1"/>
        <end position="171"/>
    </location>
</feature>
<evidence type="ECO:0000256" key="2">
    <source>
        <dbReference type="SAM" id="MobiDB-lite"/>
    </source>
</evidence>
<evidence type="ECO:0000313" key="4">
    <source>
        <dbReference type="Proteomes" id="UP000503462"/>
    </source>
</evidence>
<dbReference type="PANTHER" id="PTHR23172:SF19">
    <property type="entry name" value="J DOMAIN-CONTAINING PROTEIN"/>
    <property type="match status" value="1"/>
</dbReference>
<reference evidence="3 4" key="1">
    <citation type="journal article" date="2016" name="Sci. Rep.">
        <title>Peltaster fructicola genome reveals evolution from an invasive phytopathogen to an ectophytic parasite.</title>
        <authorList>
            <person name="Xu C."/>
            <person name="Chen H."/>
            <person name="Gleason M.L."/>
            <person name="Xu J.R."/>
            <person name="Liu H."/>
            <person name="Zhang R."/>
            <person name="Sun G."/>
        </authorList>
    </citation>
    <scope>NUCLEOTIDE SEQUENCE [LARGE SCALE GENOMIC DNA]</scope>
    <source>
        <strain evidence="3 4">LNHT1506</strain>
    </source>
</reference>
<dbReference type="FunFam" id="1.25.40.10:FF:000354">
    <property type="entry name" value="UBA domain-containing protein 7"/>
    <property type="match status" value="1"/>
</dbReference>
<dbReference type="SUPFAM" id="SSF48452">
    <property type="entry name" value="TPR-like"/>
    <property type="match status" value="1"/>
</dbReference>
<feature type="compositionally biased region" description="Polar residues" evidence="2">
    <location>
        <begin position="19"/>
        <end position="43"/>
    </location>
</feature>
<dbReference type="EMBL" id="CP051143">
    <property type="protein sequence ID" value="QIX02175.1"/>
    <property type="molecule type" value="Genomic_DNA"/>
</dbReference>
<dbReference type="Proteomes" id="UP000503462">
    <property type="component" value="Chromosome 5"/>
</dbReference>
<dbReference type="AlphaFoldDB" id="A0A6H0Y5J5"/>
<organism evidence="3 4">
    <name type="scientific">Peltaster fructicola</name>
    <dbReference type="NCBI Taxonomy" id="286661"/>
    <lineage>
        <taxon>Eukaryota</taxon>
        <taxon>Fungi</taxon>
        <taxon>Dikarya</taxon>
        <taxon>Ascomycota</taxon>
        <taxon>Pezizomycotina</taxon>
        <taxon>Dothideomycetes</taxon>
        <taxon>Dothideomycetes incertae sedis</taxon>
        <taxon>Peltaster</taxon>
    </lineage>
</organism>
<dbReference type="Gene3D" id="1.10.287.110">
    <property type="entry name" value="DnaJ domain"/>
    <property type="match status" value="1"/>
</dbReference>
<proteinExistence type="predicted"/>
<keyword evidence="4" id="KW-1185">Reference proteome</keyword>
<dbReference type="InterPro" id="IPR011990">
    <property type="entry name" value="TPR-like_helical_dom_sf"/>
</dbReference>
<gene>
    <name evidence="3" type="ORF">AMS68_007692</name>
</gene>
<sequence>MAKTVAEFQQERDPAQPKWMQSGSSSRDTSQPRAQRTVPTNVTDEAALLDMPRDGPPIRSKPQPVRPGQTISRERSPVPPQVQKESSARSSPQTFQDRRPASKLSRQEVEEQSAQAYISPARRKQAKPKPEVIQPEPEVDLFSPAPSQPVMKAATSVARPSPSPRPQIPTRTIPPAAAAALSTSAHHRKLGTEAFKRGDYGAAHEAYTSALQPLPATHPLVIVVLSNRSLTALKTGDAKTAISDADRALSIIGPGLGAGESIDFGGSEGQKEMRDFYGKALMRKAEALEHLEKWTEAAAVWRLAVEGGVGGAISLRGKDRCERAATPALAKPKTSTPAARATKAVPRPLGNSIARPALTTPTSDAAVQKLREANAAAERADDEKFQLADKVDAQLVAWKGGKADNLRALLQSLDAVLWESAGWKKVGMSDLVMPNKVKIIYMKAIAKVHPDKIAQDASTEQRMVSAAVFSTLNEAWDKFKKDNNL</sequence>
<feature type="coiled-coil region" evidence="1">
    <location>
        <begin position="363"/>
        <end position="390"/>
    </location>
</feature>
<keyword evidence="1" id="KW-0175">Coiled coil</keyword>
<dbReference type="Gene3D" id="1.25.40.10">
    <property type="entry name" value="Tetratricopeptide repeat domain"/>
    <property type="match status" value="1"/>
</dbReference>
<protein>
    <recommendedName>
        <fullName evidence="5">J domain-containing protein</fullName>
    </recommendedName>
</protein>
<evidence type="ECO:0000256" key="1">
    <source>
        <dbReference type="SAM" id="Coils"/>
    </source>
</evidence>
<dbReference type="GO" id="GO:0005737">
    <property type="term" value="C:cytoplasm"/>
    <property type="evidence" value="ECO:0007669"/>
    <property type="project" value="TreeGrafter"/>
</dbReference>
<dbReference type="GO" id="GO:0031982">
    <property type="term" value="C:vesicle"/>
    <property type="evidence" value="ECO:0007669"/>
    <property type="project" value="TreeGrafter"/>
</dbReference>
<evidence type="ECO:0008006" key="5">
    <source>
        <dbReference type="Google" id="ProtNLM"/>
    </source>
</evidence>
<feature type="compositionally biased region" description="Basic and acidic residues" evidence="2">
    <location>
        <begin position="96"/>
        <end position="109"/>
    </location>
</feature>
<feature type="compositionally biased region" description="Polar residues" evidence="2">
    <location>
        <begin position="83"/>
        <end position="95"/>
    </location>
</feature>